<accession>A0A147IS20</accession>
<proteinExistence type="inferred from homology"/>
<keyword evidence="3" id="KW-0418">Kinase</keyword>
<protein>
    <submittedName>
        <fullName evidence="6">Toxin HipA</fullName>
    </submittedName>
</protein>
<dbReference type="GO" id="GO:0005829">
    <property type="term" value="C:cytosol"/>
    <property type="evidence" value="ECO:0007669"/>
    <property type="project" value="TreeGrafter"/>
</dbReference>
<dbReference type="GO" id="GO:0004674">
    <property type="term" value="F:protein serine/threonine kinase activity"/>
    <property type="evidence" value="ECO:0007669"/>
    <property type="project" value="TreeGrafter"/>
</dbReference>
<organism evidence="6 7">
    <name type="scientific">Sphingomonas sanguinis</name>
    <dbReference type="NCBI Taxonomy" id="33051"/>
    <lineage>
        <taxon>Bacteria</taxon>
        <taxon>Pseudomonadati</taxon>
        <taxon>Pseudomonadota</taxon>
        <taxon>Alphaproteobacteria</taxon>
        <taxon>Sphingomonadales</taxon>
        <taxon>Sphingomonadaceae</taxon>
        <taxon>Sphingomonas</taxon>
    </lineage>
</organism>
<keyword evidence="2" id="KW-0808">Transferase</keyword>
<dbReference type="Pfam" id="PF07804">
    <property type="entry name" value="HipA_C"/>
    <property type="match status" value="1"/>
</dbReference>
<dbReference type="PANTHER" id="PTHR37419">
    <property type="entry name" value="SERINE/THREONINE-PROTEIN KINASE TOXIN HIPA"/>
    <property type="match status" value="1"/>
</dbReference>
<dbReference type="Pfam" id="PF13657">
    <property type="entry name" value="Couple_hipA"/>
    <property type="match status" value="1"/>
</dbReference>
<dbReference type="InterPro" id="IPR012893">
    <property type="entry name" value="HipA-like_C"/>
</dbReference>
<dbReference type="PANTHER" id="PTHR37419:SF8">
    <property type="entry name" value="TOXIN YJJJ"/>
    <property type="match status" value="1"/>
</dbReference>
<evidence type="ECO:0000313" key="7">
    <source>
        <dbReference type="Proteomes" id="UP000074072"/>
    </source>
</evidence>
<dbReference type="InterPro" id="IPR017508">
    <property type="entry name" value="HipA_N1"/>
</dbReference>
<dbReference type="InterPro" id="IPR052028">
    <property type="entry name" value="HipA_Ser/Thr_kinase"/>
</dbReference>
<dbReference type="Gene3D" id="1.10.1070.20">
    <property type="match status" value="1"/>
</dbReference>
<reference evidence="6 7" key="1">
    <citation type="journal article" date="2016" name="Front. Microbiol.">
        <title>Genomic Resource of Rice Seed Associated Bacteria.</title>
        <authorList>
            <person name="Midha S."/>
            <person name="Bansal K."/>
            <person name="Sharma S."/>
            <person name="Kumar N."/>
            <person name="Patil P.P."/>
            <person name="Chaudhry V."/>
            <person name="Patil P.B."/>
        </authorList>
    </citation>
    <scope>NUCLEOTIDE SEQUENCE [LARGE SCALE GENOMIC DNA]</scope>
    <source>
        <strain evidence="6 7">SB4</strain>
    </source>
</reference>
<feature type="domain" description="HipA N-terminal subdomain 1" evidence="5">
    <location>
        <begin position="5"/>
        <end position="115"/>
    </location>
</feature>
<evidence type="ECO:0000256" key="1">
    <source>
        <dbReference type="ARBA" id="ARBA00010164"/>
    </source>
</evidence>
<evidence type="ECO:0000256" key="2">
    <source>
        <dbReference type="ARBA" id="ARBA00022679"/>
    </source>
</evidence>
<evidence type="ECO:0000259" key="5">
    <source>
        <dbReference type="Pfam" id="PF13657"/>
    </source>
</evidence>
<name>A0A147IS20_9SPHN</name>
<dbReference type="OrthoDB" id="9805913at2"/>
<dbReference type="RefSeq" id="WP_058752702.1">
    <property type="nucleotide sequence ID" value="NZ_LDTE01000071.1"/>
</dbReference>
<feature type="domain" description="HipA-like C-terminal" evidence="4">
    <location>
        <begin position="169"/>
        <end position="407"/>
    </location>
</feature>
<gene>
    <name evidence="6" type="ORF">SB4_11735</name>
</gene>
<dbReference type="AlphaFoldDB" id="A0A147IS20"/>
<evidence type="ECO:0000256" key="3">
    <source>
        <dbReference type="ARBA" id="ARBA00022777"/>
    </source>
</evidence>
<comment type="caution">
    <text evidence="6">The sequence shown here is derived from an EMBL/GenBank/DDBJ whole genome shotgun (WGS) entry which is preliminary data.</text>
</comment>
<evidence type="ECO:0000313" key="6">
    <source>
        <dbReference type="EMBL" id="KTT98217.1"/>
    </source>
</evidence>
<dbReference type="EMBL" id="LDTE01000071">
    <property type="protein sequence ID" value="KTT98217.1"/>
    <property type="molecule type" value="Genomic_DNA"/>
</dbReference>
<dbReference type="Proteomes" id="UP000074072">
    <property type="component" value="Unassembled WGS sequence"/>
</dbReference>
<evidence type="ECO:0000259" key="4">
    <source>
        <dbReference type="Pfam" id="PF07804"/>
    </source>
</evidence>
<sequence>MTDATVRLWGKDIGAVSWLADRGVGVFQFMPEFVDSGIKLAPVMMPLSPDPYEFPGLPRDAFKGLPGMLADSLPDKFGNALIDTWLAAQGRPASSFNPVERLCYIGTRGMGALEFHPTILKAARTSRHLEIDALTKLANDVLNNRERLTGVLKGDDDRETLEEILRVGTSAGGARAKAILAWNRDTGEFRSGQVKAGEGFTYWLMKFDGISNNRDKELADPQGFGLIEYGFYLLALAAGIDMSECRVHHEGGRAHFMTQRFDRSASGQKLHMQSLAALRHYDFNAAGAYSYEQAVETIRLLGLPAHDIEQQFRRAVFNVLIRNQDDHVKNIAFLMNRKGEWRLSPAYDVSYAYNPDGSWTHQHQMSLNGKRDGFALSDLIEFGIFCGFKPKKAEAIVRDIHAHVDDWMSYAEQAGVAEGAAAAIHRAMRREIIV</sequence>
<comment type="similarity">
    <text evidence="1">Belongs to the HipA Ser/Thr kinase family.</text>
</comment>
<dbReference type="PATRIC" id="fig|33051.4.peg.3166"/>